<dbReference type="Proteomes" id="UP001148614">
    <property type="component" value="Unassembled WGS sequence"/>
</dbReference>
<dbReference type="AlphaFoldDB" id="A0A9W8NEG9"/>
<accession>A0A9W8NEG9</accession>
<evidence type="ECO:0000256" key="2">
    <source>
        <dbReference type="ARBA" id="ARBA00048655"/>
    </source>
</evidence>
<evidence type="ECO:0000313" key="4">
    <source>
        <dbReference type="Proteomes" id="UP001148614"/>
    </source>
</evidence>
<comment type="catalytic activity">
    <reaction evidence="2">
        <text>N(6)-D-ribulosyl-L-lysyl-[protein] + ATP = N(6)-(3-O-phospho-D-ribulosyl)-L-lysyl-[protein] + ADP + H(+)</text>
        <dbReference type="Rhea" id="RHEA:48432"/>
        <dbReference type="Rhea" id="RHEA-COMP:12103"/>
        <dbReference type="Rhea" id="RHEA-COMP:12104"/>
        <dbReference type="ChEBI" id="CHEBI:15378"/>
        <dbReference type="ChEBI" id="CHEBI:30616"/>
        <dbReference type="ChEBI" id="CHEBI:90418"/>
        <dbReference type="ChEBI" id="CHEBI:90420"/>
        <dbReference type="ChEBI" id="CHEBI:456216"/>
        <dbReference type="EC" id="2.7.1.172"/>
    </reaction>
    <physiologicalReaction direction="left-to-right" evidence="2">
        <dbReference type="Rhea" id="RHEA:48433"/>
    </physiologicalReaction>
</comment>
<comment type="caution">
    <text evidence="3">The sequence shown here is derived from an EMBL/GenBank/DDBJ whole genome shotgun (WGS) entry which is preliminary data.</text>
</comment>
<organism evidence="3 4">
    <name type="scientific">Xylaria arbuscula</name>
    <dbReference type="NCBI Taxonomy" id="114810"/>
    <lineage>
        <taxon>Eukaryota</taxon>
        <taxon>Fungi</taxon>
        <taxon>Dikarya</taxon>
        <taxon>Ascomycota</taxon>
        <taxon>Pezizomycotina</taxon>
        <taxon>Sordariomycetes</taxon>
        <taxon>Xylariomycetidae</taxon>
        <taxon>Xylariales</taxon>
        <taxon>Xylariaceae</taxon>
        <taxon>Xylaria</taxon>
    </lineage>
</organism>
<dbReference type="Pfam" id="PF03881">
    <property type="entry name" value="Fructosamin_kin"/>
    <property type="match status" value="1"/>
</dbReference>
<dbReference type="PANTHER" id="PTHR12149">
    <property type="entry name" value="FRUCTOSAMINE 3 KINASE-RELATED PROTEIN"/>
    <property type="match status" value="1"/>
</dbReference>
<proteinExistence type="predicted"/>
<dbReference type="EC" id="2.7.1.172" evidence="1"/>
<keyword evidence="4" id="KW-1185">Reference proteome</keyword>
<protein>
    <recommendedName>
        <fullName evidence="1">protein-ribulosamine 3-kinase</fullName>
        <ecNumber evidence="1">2.7.1.172</ecNumber>
    </recommendedName>
</protein>
<dbReference type="EMBL" id="JANPWZ010000815">
    <property type="protein sequence ID" value="KAJ3571783.1"/>
    <property type="molecule type" value="Genomic_DNA"/>
</dbReference>
<sequence>MAPSTDPSIWNQPVSVPEEAISYVDDAVIEKMPEGTKVLSIARSGSSYWAQTAKITTVNSKGNEISYFIKVNQGEDGHKLVRGEYHSMTTLYDAMPELVVKPYGYGSYKKMEDTHFFLCSFHELKNGVPDINVFPALVAELHNRKTSPDGTFGFPYETYGGRLPQFFPVSTSWEETFASGLQRTFNGEEKSQGYDEDMAQLRGAIMNKVIPRLIRPLETGPDKIQPRLVHGDLWDGNCAIDVKTGKPVIFDATCLWAHSEYELGPWQPLRHTINQRYIERVREDMRKLVEKFPHGYQEVS</sequence>
<evidence type="ECO:0000256" key="1">
    <source>
        <dbReference type="ARBA" id="ARBA00011961"/>
    </source>
</evidence>
<dbReference type="Gene3D" id="3.90.1200.10">
    <property type="match status" value="1"/>
</dbReference>
<dbReference type="InterPro" id="IPR016477">
    <property type="entry name" value="Fructo-/Ketosamine-3-kinase"/>
</dbReference>
<reference evidence="3" key="1">
    <citation type="submission" date="2022-07" db="EMBL/GenBank/DDBJ databases">
        <title>Genome Sequence of Xylaria arbuscula.</title>
        <authorList>
            <person name="Buettner E."/>
        </authorList>
    </citation>
    <scope>NUCLEOTIDE SEQUENCE</scope>
    <source>
        <strain evidence="3">VT107</strain>
    </source>
</reference>
<dbReference type="SUPFAM" id="SSF56112">
    <property type="entry name" value="Protein kinase-like (PK-like)"/>
    <property type="match status" value="1"/>
</dbReference>
<dbReference type="GO" id="GO:0102193">
    <property type="term" value="F:protein-ribulosamine 3-kinase activity"/>
    <property type="evidence" value="ECO:0007669"/>
    <property type="project" value="UniProtKB-EC"/>
</dbReference>
<dbReference type="PANTHER" id="PTHR12149:SF8">
    <property type="entry name" value="PROTEIN-RIBULOSAMINE 3-KINASE"/>
    <property type="match status" value="1"/>
</dbReference>
<name>A0A9W8NEG9_9PEZI</name>
<evidence type="ECO:0000313" key="3">
    <source>
        <dbReference type="EMBL" id="KAJ3571783.1"/>
    </source>
</evidence>
<dbReference type="InterPro" id="IPR011009">
    <property type="entry name" value="Kinase-like_dom_sf"/>
</dbReference>
<gene>
    <name evidence="3" type="ORF">NPX13_g5262</name>
</gene>
<dbReference type="VEuPathDB" id="FungiDB:F4678DRAFT_483196"/>